<geneLocation type="plasmid" evidence="3">
    <name>pNK6b DNA</name>
</geneLocation>
<gene>
    <name evidence="2" type="ORF">NK6_b_184</name>
</gene>
<accession>A0A0E4FZN8</accession>
<feature type="compositionally biased region" description="Basic and acidic residues" evidence="1">
    <location>
        <begin position="1"/>
        <end position="11"/>
    </location>
</feature>
<keyword evidence="2" id="KW-0614">Plasmid</keyword>
<dbReference type="EMBL" id="AP014686">
    <property type="protein sequence ID" value="BAR63378.1"/>
    <property type="molecule type" value="Genomic_DNA"/>
</dbReference>
<protein>
    <recommendedName>
        <fullName evidence="4">DUF3018 domain-containing protein</fullName>
    </recommendedName>
</protein>
<dbReference type="InterPro" id="IPR021558">
    <property type="entry name" value="MazE-like"/>
</dbReference>
<reference evidence="2 3" key="1">
    <citation type="submission" date="2014-11" db="EMBL/GenBank/DDBJ databases">
        <title>Symbiosis island explosion on the genome of extra-slow-growing strains of soybean bradyrhizobia with massive insertion sequences.</title>
        <authorList>
            <person name="Iida T."/>
            <person name="Minamisawa K."/>
        </authorList>
    </citation>
    <scope>NUCLEOTIDE SEQUENCE [LARGE SCALE GENOMIC DNA]</scope>
    <source>
        <strain evidence="2 3">NK6</strain>
        <plasmid evidence="3">pNK6b DNA</plasmid>
    </source>
</reference>
<evidence type="ECO:0000256" key="1">
    <source>
        <dbReference type="SAM" id="MobiDB-lite"/>
    </source>
</evidence>
<sequence>MARPKHTDDGLTKFQRYRQQQQHRGMKQLRIWVPDPHKPEFAAEARRQGLLLRGRPEEAEALDFIAAATEWPES</sequence>
<evidence type="ECO:0000313" key="3">
    <source>
        <dbReference type="Proteomes" id="UP000063308"/>
    </source>
</evidence>
<dbReference type="Pfam" id="PF11455">
    <property type="entry name" value="MazE-like"/>
    <property type="match status" value="1"/>
</dbReference>
<proteinExistence type="predicted"/>
<organism evidence="2 3">
    <name type="scientific">Bradyrhizobium diazoefficiens</name>
    <dbReference type="NCBI Taxonomy" id="1355477"/>
    <lineage>
        <taxon>Bacteria</taxon>
        <taxon>Pseudomonadati</taxon>
        <taxon>Pseudomonadota</taxon>
        <taxon>Alphaproteobacteria</taxon>
        <taxon>Hyphomicrobiales</taxon>
        <taxon>Nitrobacteraceae</taxon>
        <taxon>Bradyrhizobium</taxon>
    </lineage>
</organism>
<evidence type="ECO:0008006" key="4">
    <source>
        <dbReference type="Google" id="ProtNLM"/>
    </source>
</evidence>
<dbReference type="AlphaFoldDB" id="A0A0E4FZN8"/>
<feature type="region of interest" description="Disordered" evidence="1">
    <location>
        <begin position="1"/>
        <end position="26"/>
    </location>
</feature>
<dbReference type="Proteomes" id="UP000063308">
    <property type="component" value="Plasmid pNK6b"/>
</dbReference>
<name>A0A0E4FZN8_9BRAD</name>
<evidence type="ECO:0000313" key="2">
    <source>
        <dbReference type="EMBL" id="BAR63378.1"/>
    </source>
</evidence>